<gene>
    <name evidence="1" type="ordered locus">Acid_0936</name>
</gene>
<dbReference type="AlphaFoldDB" id="Q02AI1"/>
<dbReference type="HOGENOM" id="CLU_2131894_0_0_0"/>
<dbReference type="KEGG" id="sus:Acid_0936"/>
<evidence type="ECO:0000313" key="1">
    <source>
        <dbReference type="EMBL" id="ABJ81935.1"/>
    </source>
</evidence>
<dbReference type="NCBIfam" id="TIGR03696">
    <property type="entry name" value="Rhs_assc_core"/>
    <property type="match status" value="1"/>
</dbReference>
<accession>Q02AI1</accession>
<sequence>MPSGLDYFGARYFSAAQGRLTSPGPLNRPSASPKGTLAFLSNPQNWNKYAYVLNNPLIRVDPDGMADYLYIQSNVAKSAGASLTTSLGTTRTQTRRPRTGRGPTAILKLLLRV</sequence>
<protein>
    <recommendedName>
        <fullName evidence="2">RHS repeat-associated core domain-containing protein</fullName>
    </recommendedName>
</protein>
<proteinExistence type="predicted"/>
<dbReference type="EMBL" id="CP000473">
    <property type="protein sequence ID" value="ABJ81935.1"/>
    <property type="molecule type" value="Genomic_DNA"/>
</dbReference>
<evidence type="ECO:0008006" key="2">
    <source>
        <dbReference type="Google" id="ProtNLM"/>
    </source>
</evidence>
<organism evidence="1">
    <name type="scientific">Solibacter usitatus (strain Ellin6076)</name>
    <dbReference type="NCBI Taxonomy" id="234267"/>
    <lineage>
        <taxon>Bacteria</taxon>
        <taxon>Pseudomonadati</taxon>
        <taxon>Acidobacteriota</taxon>
        <taxon>Terriglobia</taxon>
        <taxon>Bryobacterales</taxon>
        <taxon>Solibacteraceae</taxon>
        <taxon>Candidatus Solibacter</taxon>
    </lineage>
</organism>
<dbReference type="OrthoDB" id="123432at2"/>
<dbReference type="Gene3D" id="2.180.10.10">
    <property type="entry name" value="RHS repeat-associated core"/>
    <property type="match status" value="1"/>
</dbReference>
<dbReference type="STRING" id="234267.Acid_0936"/>
<dbReference type="InParanoid" id="Q02AI1"/>
<reference evidence="1" key="1">
    <citation type="submission" date="2006-10" db="EMBL/GenBank/DDBJ databases">
        <title>Complete sequence of Solibacter usitatus Ellin6076.</title>
        <authorList>
            <consortium name="US DOE Joint Genome Institute"/>
            <person name="Copeland A."/>
            <person name="Lucas S."/>
            <person name="Lapidus A."/>
            <person name="Barry K."/>
            <person name="Detter J.C."/>
            <person name="Glavina del Rio T."/>
            <person name="Hammon N."/>
            <person name="Israni S."/>
            <person name="Dalin E."/>
            <person name="Tice H."/>
            <person name="Pitluck S."/>
            <person name="Thompson L.S."/>
            <person name="Brettin T."/>
            <person name="Bruce D."/>
            <person name="Han C."/>
            <person name="Tapia R."/>
            <person name="Gilna P."/>
            <person name="Schmutz J."/>
            <person name="Larimer F."/>
            <person name="Land M."/>
            <person name="Hauser L."/>
            <person name="Kyrpides N."/>
            <person name="Mikhailova N."/>
            <person name="Janssen P.H."/>
            <person name="Kuske C.R."/>
            <person name="Richardson P."/>
        </authorList>
    </citation>
    <scope>NUCLEOTIDE SEQUENCE</scope>
    <source>
        <strain evidence="1">Ellin6076</strain>
    </source>
</reference>
<dbReference type="InterPro" id="IPR022385">
    <property type="entry name" value="Rhs_assc_core"/>
</dbReference>
<name>Q02AI1_SOLUE</name>
<dbReference type="eggNOG" id="COG3209">
    <property type="taxonomic scope" value="Bacteria"/>
</dbReference>